<evidence type="ECO:0000256" key="2">
    <source>
        <dbReference type="ARBA" id="ARBA00008046"/>
    </source>
</evidence>
<dbReference type="OMA" id="QCICELY"/>
<evidence type="ECO:0000313" key="10">
    <source>
        <dbReference type="Proteomes" id="UP000007879"/>
    </source>
</evidence>
<dbReference type="InterPro" id="IPR040049">
    <property type="entry name" value="Ribosomal_mS25/mL61"/>
</dbReference>
<dbReference type="GO" id="GO:0005739">
    <property type="term" value="C:mitochondrion"/>
    <property type="evidence" value="ECO:0007669"/>
    <property type="project" value="UniProtKB-SubCell"/>
</dbReference>
<proteinExistence type="inferred from homology"/>
<comment type="similarity">
    <text evidence="2">Belongs to the mitochondrion-specific ribosomal protein mS25 family.</text>
</comment>
<dbReference type="PANTHER" id="PTHR13274">
    <property type="entry name" value="MITOCHONDRIAL RIBOSOMAL PROTEIN S25"/>
    <property type="match status" value="1"/>
</dbReference>
<dbReference type="EnsemblMetazoa" id="XM_003382937.2">
    <property type="protein sequence ID" value="XP_003382985.1"/>
    <property type="gene ID" value="LOC100631599"/>
</dbReference>
<keyword evidence="3" id="KW-0689">Ribosomal protein</keyword>
<dbReference type="Gene3D" id="3.40.30.10">
    <property type="entry name" value="Glutaredoxin"/>
    <property type="match status" value="1"/>
</dbReference>
<dbReference type="PANTHER" id="PTHR13274:SF2">
    <property type="entry name" value="SMALL RIBOSOMAL SUBUNIT PROTEIN MS25"/>
    <property type="match status" value="1"/>
</dbReference>
<dbReference type="GO" id="GO:1990904">
    <property type="term" value="C:ribonucleoprotein complex"/>
    <property type="evidence" value="ECO:0007669"/>
    <property type="project" value="UniProtKB-KW"/>
</dbReference>
<dbReference type="Pfam" id="PF05047">
    <property type="entry name" value="L51_S25_CI-B8"/>
    <property type="match status" value="1"/>
</dbReference>
<dbReference type="OrthoDB" id="5919182at2759"/>
<dbReference type="InParanoid" id="A0A1X7VS01"/>
<dbReference type="Proteomes" id="UP000007879">
    <property type="component" value="Unassembled WGS sequence"/>
</dbReference>
<keyword evidence="4" id="KW-0496">Mitochondrion</keyword>
<evidence type="ECO:0000256" key="3">
    <source>
        <dbReference type="ARBA" id="ARBA00022980"/>
    </source>
</evidence>
<dbReference type="EnsemblMetazoa" id="Aqu2.1.42595_001">
    <property type="protein sequence ID" value="Aqu2.1.42595_001"/>
    <property type="gene ID" value="Aqu2.1.42595"/>
</dbReference>
<dbReference type="SUPFAM" id="SSF52833">
    <property type="entry name" value="Thioredoxin-like"/>
    <property type="match status" value="1"/>
</dbReference>
<evidence type="ECO:0000256" key="4">
    <source>
        <dbReference type="ARBA" id="ARBA00023128"/>
    </source>
</evidence>
<accession>A0A1X7VS01</accession>
<comment type="subcellular location">
    <subcellularLocation>
        <location evidence="1">Mitochondrion</location>
    </subcellularLocation>
</comment>
<evidence type="ECO:0000313" key="9">
    <source>
        <dbReference type="EnsemblMetazoa" id="Aqu2.1.42595_001"/>
    </source>
</evidence>
<reference evidence="9" key="2">
    <citation type="submission" date="2017-05" db="UniProtKB">
        <authorList>
            <consortium name="EnsemblMetazoa"/>
        </authorList>
    </citation>
    <scope>IDENTIFICATION</scope>
</reference>
<evidence type="ECO:0000256" key="1">
    <source>
        <dbReference type="ARBA" id="ARBA00004173"/>
    </source>
</evidence>
<dbReference type="GO" id="GO:0003735">
    <property type="term" value="F:structural constituent of ribosome"/>
    <property type="evidence" value="ECO:0007669"/>
    <property type="project" value="InterPro"/>
</dbReference>
<evidence type="ECO:0000256" key="6">
    <source>
        <dbReference type="ARBA" id="ARBA00035139"/>
    </source>
</evidence>
<dbReference type="eggNOG" id="KOG4079">
    <property type="taxonomic scope" value="Eukaryota"/>
</dbReference>
<dbReference type="AlphaFoldDB" id="A0A1X7VS01"/>
<dbReference type="KEGG" id="aqu:100631599"/>
<reference evidence="10" key="1">
    <citation type="journal article" date="2010" name="Nature">
        <title>The Amphimedon queenslandica genome and the evolution of animal complexity.</title>
        <authorList>
            <person name="Srivastava M."/>
            <person name="Simakov O."/>
            <person name="Chapman J."/>
            <person name="Fahey B."/>
            <person name="Gauthier M.E."/>
            <person name="Mitros T."/>
            <person name="Richards G.S."/>
            <person name="Conaco C."/>
            <person name="Dacre M."/>
            <person name="Hellsten U."/>
            <person name="Larroux C."/>
            <person name="Putnam N.H."/>
            <person name="Stanke M."/>
            <person name="Adamska M."/>
            <person name="Darling A."/>
            <person name="Degnan S.M."/>
            <person name="Oakley T.H."/>
            <person name="Plachetzki D.C."/>
            <person name="Zhai Y."/>
            <person name="Adamski M."/>
            <person name="Calcino A."/>
            <person name="Cummins S.F."/>
            <person name="Goodstein D.M."/>
            <person name="Harris C."/>
            <person name="Jackson D.J."/>
            <person name="Leys S.P."/>
            <person name="Shu S."/>
            <person name="Woodcroft B.J."/>
            <person name="Vervoort M."/>
            <person name="Kosik K.S."/>
            <person name="Manning G."/>
            <person name="Degnan B.M."/>
            <person name="Rokhsar D.S."/>
        </authorList>
    </citation>
    <scope>NUCLEOTIDE SEQUENCE [LARGE SCALE GENOMIC DNA]</scope>
</reference>
<feature type="domain" description="Ribosomal protein/NADH dehydrogenase" evidence="8">
    <location>
        <begin position="40"/>
        <end position="87"/>
    </location>
</feature>
<name>A0A1X7VS01_AMPQE</name>
<keyword evidence="10" id="KW-1185">Reference proteome</keyword>
<evidence type="ECO:0000256" key="7">
    <source>
        <dbReference type="ARBA" id="ARBA00035369"/>
    </source>
</evidence>
<dbReference type="GO" id="GO:0005840">
    <property type="term" value="C:ribosome"/>
    <property type="evidence" value="ECO:0007669"/>
    <property type="project" value="UniProtKB-KW"/>
</dbReference>
<dbReference type="STRING" id="400682.A0A1X7VS01"/>
<dbReference type="InterPro" id="IPR036249">
    <property type="entry name" value="Thioredoxin-like_sf"/>
</dbReference>
<organism evidence="9">
    <name type="scientific">Amphimedon queenslandica</name>
    <name type="common">Sponge</name>
    <dbReference type="NCBI Taxonomy" id="400682"/>
    <lineage>
        <taxon>Eukaryota</taxon>
        <taxon>Metazoa</taxon>
        <taxon>Porifera</taxon>
        <taxon>Demospongiae</taxon>
        <taxon>Heteroscleromorpha</taxon>
        <taxon>Haplosclerida</taxon>
        <taxon>Niphatidae</taxon>
        <taxon>Amphimedon</taxon>
    </lineage>
</organism>
<evidence type="ECO:0000256" key="5">
    <source>
        <dbReference type="ARBA" id="ARBA00023274"/>
    </source>
</evidence>
<evidence type="ECO:0000259" key="8">
    <source>
        <dbReference type="Pfam" id="PF05047"/>
    </source>
</evidence>
<dbReference type="InterPro" id="IPR007741">
    <property type="entry name" value="Ribosomal_mL43/mS25/NADH_DH"/>
</dbReference>
<protein>
    <recommendedName>
        <fullName evidence="6">Small ribosomal subunit protein mS25</fullName>
    </recommendedName>
    <alternativeName>
        <fullName evidence="7">28S ribosomal protein S25, mitochondrial</fullName>
    </alternativeName>
</protein>
<keyword evidence="5" id="KW-0687">Ribonucleoprotein</keyword>
<gene>
    <name evidence="9" type="primary">100631599</name>
</gene>
<sequence>MATKYRRTLSFLSAGKIHLKNSVKVVSIFYNLTDPSCIGVKAFMKEKVPQIQYKNPEIQIVSFKNTKTTPQVTVYHSNDTKTFIDCRYKKCEQILEELSITCAKPLSQVEREAQLSLPNPANFGDVRKGQYCICRIPGQIPCPSITPVRNVDHSWKNKRGA</sequence>